<dbReference type="PROSITE" id="PS00981">
    <property type="entry name" value="G_PROTEIN_RECEP_F3_3"/>
    <property type="match status" value="1"/>
</dbReference>
<keyword evidence="11" id="KW-0807">Transducer</keyword>
<keyword evidence="5" id="KW-0732">Signal</keyword>
<keyword evidence="9" id="KW-0675">Receptor</keyword>
<feature type="transmembrane region" description="Helical" evidence="12">
    <location>
        <begin position="644"/>
        <end position="667"/>
    </location>
</feature>
<evidence type="ECO:0000256" key="8">
    <source>
        <dbReference type="ARBA" id="ARBA00023136"/>
    </source>
</evidence>
<dbReference type="CDD" id="cd15283">
    <property type="entry name" value="7tmC_V2R_pheromone"/>
    <property type="match status" value="1"/>
</dbReference>
<evidence type="ECO:0000256" key="4">
    <source>
        <dbReference type="ARBA" id="ARBA00022692"/>
    </source>
</evidence>
<keyword evidence="10" id="KW-0325">Glycoprotein</keyword>
<feature type="transmembrane region" description="Helical" evidence="12">
    <location>
        <begin position="556"/>
        <end position="579"/>
    </location>
</feature>
<feature type="transmembrane region" description="Helical" evidence="12">
    <location>
        <begin position="679"/>
        <end position="699"/>
    </location>
</feature>
<dbReference type="Pfam" id="PF07562">
    <property type="entry name" value="NCD3G"/>
    <property type="match status" value="1"/>
</dbReference>
<keyword evidence="7" id="KW-0297">G-protein coupled receptor</keyword>
<dbReference type="Pfam" id="PF01094">
    <property type="entry name" value="ANF_receptor"/>
    <property type="match status" value="1"/>
</dbReference>
<dbReference type="FunFam" id="3.40.50.2300:FF:000016">
    <property type="entry name" value="Taste 1 receptor member 2"/>
    <property type="match status" value="1"/>
</dbReference>
<evidence type="ECO:0000256" key="9">
    <source>
        <dbReference type="ARBA" id="ARBA00023170"/>
    </source>
</evidence>
<dbReference type="FunFam" id="2.10.50.30:FF:000002">
    <property type="entry name" value="Vomeronasal 2 receptor, h1"/>
    <property type="match status" value="1"/>
</dbReference>
<evidence type="ECO:0000313" key="15">
    <source>
        <dbReference type="Proteomes" id="UP001066276"/>
    </source>
</evidence>
<organism evidence="14 15">
    <name type="scientific">Pleurodeles waltl</name>
    <name type="common">Iberian ribbed newt</name>
    <dbReference type="NCBI Taxonomy" id="8319"/>
    <lineage>
        <taxon>Eukaryota</taxon>
        <taxon>Metazoa</taxon>
        <taxon>Chordata</taxon>
        <taxon>Craniata</taxon>
        <taxon>Vertebrata</taxon>
        <taxon>Euteleostomi</taxon>
        <taxon>Amphibia</taxon>
        <taxon>Batrachia</taxon>
        <taxon>Caudata</taxon>
        <taxon>Salamandroidea</taxon>
        <taxon>Salamandridae</taxon>
        <taxon>Pleurodelinae</taxon>
        <taxon>Pleurodeles</taxon>
    </lineage>
</organism>
<dbReference type="PRINTS" id="PR00248">
    <property type="entry name" value="GPCRMGR"/>
</dbReference>
<dbReference type="GO" id="GO:0004930">
    <property type="term" value="F:G protein-coupled receptor activity"/>
    <property type="evidence" value="ECO:0007669"/>
    <property type="project" value="UniProtKB-KW"/>
</dbReference>
<dbReference type="SUPFAM" id="SSF53822">
    <property type="entry name" value="Periplasmic binding protein-like I"/>
    <property type="match status" value="1"/>
</dbReference>
<comment type="subcellular location">
    <subcellularLocation>
        <location evidence="1">Cell membrane</location>
        <topology evidence="1">Multi-pass membrane protein</topology>
    </subcellularLocation>
</comment>
<dbReference type="InterPro" id="IPR004073">
    <property type="entry name" value="GPCR_3_vmron_rcpt_2"/>
</dbReference>
<dbReference type="Gene3D" id="2.10.50.30">
    <property type="entry name" value="GPCR, family 3, nine cysteines domain"/>
    <property type="match status" value="1"/>
</dbReference>
<keyword evidence="15" id="KW-1185">Reference proteome</keyword>
<dbReference type="PROSITE" id="PS50259">
    <property type="entry name" value="G_PROTEIN_RECEP_F3_4"/>
    <property type="match status" value="1"/>
</dbReference>
<evidence type="ECO:0000256" key="5">
    <source>
        <dbReference type="ARBA" id="ARBA00022729"/>
    </source>
</evidence>
<protein>
    <recommendedName>
        <fullName evidence="13">G-protein coupled receptors family 3 profile domain-containing protein</fullName>
    </recommendedName>
</protein>
<name>A0AAV7NYX1_PLEWA</name>
<dbReference type="Gene3D" id="3.40.50.2300">
    <property type="match status" value="2"/>
</dbReference>
<keyword evidence="6 12" id="KW-1133">Transmembrane helix</keyword>
<dbReference type="PANTHER" id="PTHR24061:SF0">
    <property type="entry name" value="C-FAMILY ODORANT RECEPTOR OLFCT1"/>
    <property type="match status" value="1"/>
</dbReference>
<dbReference type="AlphaFoldDB" id="A0AAV7NYX1"/>
<evidence type="ECO:0000256" key="7">
    <source>
        <dbReference type="ARBA" id="ARBA00023040"/>
    </source>
</evidence>
<dbReference type="InterPro" id="IPR011500">
    <property type="entry name" value="GPCR_3_9-Cys_dom"/>
</dbReference>
<sequence length="759" mass="84919">MDINNGYAEPIICHHLLETKDLLTFRRLLKTWLLEQKQSPPPTPLSTLRPSRISHSSVLPSLSDKQEFPSFLRTVPSSAFQNTALARLTRHFGWTWVGMIIADTESGLQGGINIKKAIEEDGGCVAFMERINPHYSQDKILQLVEIIRSHSAKVILMHSSEVYVKTLLEALYMRKVEDKVWVFSASFAITPGLFANHSWKIMNGALGIVPYTEPMEGFETFLHQLHPSTSAEDIFVKLMWEQAFHCNYPEPNRTKSAGLKERGKQLAPCTGHEKLGSNAIPLFELDDLSYTYHSYLAVYAFAHALHGLFSCKAGHGPFTDGACANPDEIWPWQVLHYLKNLHLEPGMKSGISFDVNGDITASYNILNVQISHDEDFQTVNVGKLTPKEANGRDFIINETVIRWSDGSSKVPSSDCSKSCLPGFRKAAREGEPVCCHDCVPCSQGEVSSEVDSTECRKCPDDQWSNDRRDQCVPKVIEFLSYEEPLGLTITISATTMTLLAASVLCVFIKYRDTPIVTANNRELSYILLLALMCCFLCSFIFIGHPSKLTCMLRQTVFGVIFSISVSCVLAKTIIVVIAFHATNPSSCTRKWLGSRTPKCIVASCSLVQIIICLTWCFSYSPFPELNIKSNIEKIIFECNEGDTIFFYCMLGYMGFLATVSFIVAFLSRNLPGSFNEAKLITFSMLVFVSVWISFIPAYLSAQGKYMVTVEVFAILCSGAGLLGCIFFPKCYIILLKPDRNIRAHLKDKIKGKLIIDKIK</sequence>
<dbReference type="GO" id="GO:0005886">
    <property type="term" value="C:plasma membrane"/>
    <property type="evidence" value="ECO:0007669"/>
    <property type="project" value="UniProtKB-SubCell"/>
</dbReference>
<evidence type="ECO:0000313" key="14">
    <source>
        <dbReference type="EMBL" id="KAJ1121197.1"/>
    </source>
</evidence>
<dbReference type="Proteomes" id="UP001066276">
    <property type="component" value="Chromosome 8"/>
</dbReference>
<evidence type="ECO:0000256" key="1">
    <source>
        <dbReference type="ARBA" id="ARBA00004651"/>
    </source>
</evidence>
<evidence type="ECO:0000256" key="2">
    <source>
        <dbReference type="ARBA" id="ARBA00007242"/>
    </source>
</evidence>
<reference evidence="14" key="1">
    <citation type="journal article" date="2022" name="bioRxiv">
        <title>Sequencing and chromosome-scale assembly of the giantPleurodeles waltlgenome.</title>
        <authorList>
            <person name="Brown T."/>
            <person name="Elewa A."/>
            <person name="Iarovenko S."/>
            <person name="Subramanian E."/>
            <person name="Araus A.J."/>
            <person name="Petzold A."/>
            <person name="Susuki M."/>
            <person name="Suzuki K.-i.T."/>
            <person name="Hayashi T."/>
            <person name="Toyoda A."/>
            <person name="Oliveira C."/>
            <person name="Osipova E."/>
            <person name="Leigh N.D."/>
            <person name="Simon A."/>
            <person name="Yun M.H."/>
        </authorList>
    </citation>
    <scope>NUCLEOTIDE SEQUENCE</scope>
    <source>
        <strain evidence="14">20211129_DDA</strain>
        <tissue evidence="14">Liver</tissue>
    </source>
</reference>
<gene>
    <name evidence="14" type="ORF">NDU88_009319</name>
</gene>
<dbReference type="InterPro" id="IPR000068">
    <property type="entry name" value="GPCR_3_Ca_sens_rcpt-rel"/>
</dbReference>
<comment type="caution">
    <text evidence="14">The sequence shown here is derived from an EMBL/GenBank/DDBJ whole genome shotgun (WGS) entry which is preliminary data.</text>
</comment>
<dbReference type="PRINTS" id="PR01535">
    <property type="entry name" value="VOMERONASL2R"/>
</dbReference>
<accession>A0AAV7NYX1</accession>
<dbReference type="InterPro" id="IPR028082">
    <property type="entry name" value="Peripla_BP_I"/>
</dbReference>
<dbReference type="InterPro" id="IPR017978">
    <property type="entry name" value="GPCR_3_C"/>
</dbReference>
<evidence type="ECO:0000256" key="3">
    <source>
        <dbReference type="ARBA" id="ARBA00022475"/>
    </source>
</evidence>
<dbReference type="InterPro" id="IPR000337">
    <property type="entry name" value="GPCR_3"/>
</dbReference>
<evidence type="ECO:0000256" key="6">
    <source>
        <dbReference type="ARBA" id="ARBA00022989"/>
    </source>
</evidence>
<feature type="transmembrane region" description="Helical" evidence="12">
    <location>
        <begin position="600"/>
        <end position="620"/>
    </location>
</feature>
<dbReference type="PANTHER" id="PTHR24061">
    <property type="entry name" value="CALCIUM-SENSING RECEPTOR-RELATED"/>
    <property type="match status" value="1"/>
</dbReference>
<dbReference type="InterPro" id="IPR017979">
    <property type="entry name" value="GPCR_3_CS"/>
</dbReference>
<dbReference type="InterPro" id="IPR038550">
    <property type="entry name" value="GPCR_3_9-Cys_sf"/>
</dbReference>
<evidence type="ECO:0000256" key="12">
    <source>
        <dbReference type="SAM" id="Phobius"/>
    </source>
</evidence>
<dbReference type="Pfam" id="PF00003">
    <property type="entry name" value="7tm_3"/>
    <property type="match status" value="1"/>
</dbReference>
<keyword evidence="8 12" id="KW-0472">Membrane</keyword>
<keyword evidence="4 12" id="KW-0812">Transmembrane</keyword>
<evidence type="ECO:0000259" key="13">
    <source>
        <dbReference type="PROSITE" id="PS50259"/>
    </source>
</evidence>
<comment type="similarity">
    <text evidence="2">Belongs to the G-protein coupled receptor 3 family.</text>
</comment>
<keyword evidence="3" id="KW-1003">Cell membrane</keyword>
<feature type="transmembrane region" description="Helical" evidence="12">
    <location>
        <begin position="485"/>
        <end position="510"/>
    </location>
</feature>
<feature type="transmembrane region" description="Helical" evidence="12">
    <location>
        <begin position="711"/>
        <end position="734"/>
    </location>
</feature>
<evidence type="ECO:0000256" key="10">
    <source>
        <dbReference type="ARBA" id="ARBA00023180"/>
    </source>
</evidence>
<feature type="transmembrane region" description="Helical" evidence="12">
    <location>
        <begin position="522"/>
        <end position="544"/>
    </location>
</feature>
<feature type="domain" description="G-protein coupled receptors family 3 profile" evidence="13">
    <location>
        <begin position="485"/>
        <end position="749"/>
    </location>
</feature>
<dbReference type="InterPro" id="IPR001828">
    <property type="entry name" value="ANF_lig-bd_rcpt"/>
</dbReference>
<dbReference type="EMBL" id="JANPWB010000012">
    <property type="protein sequence ID" value="KAJ1121197.1"/>
    <property type="molecule type" value="Genomic_DNA"/>
</dbReference>
<proteinExistence type="inferred from homology"/>
<evidence type="ECO:0000256" key="11">
    <source>
        <dbReference type="ARBA" id="ARBA00023224"/>
    </source>
</evidence>